<dbReference type="EMBL" id="JAPEVG010000414">
    <property type="protein sequence ID" value="KAJ8463140.1"/>
    <property type="molecule type" value="Genomic_DNA"/>
</dbReference>
<dbReference type="InterPro" id="IPR045340">
    <property type="entry name" value="DUF6533"/>
</dbReference>
<feature type="transmembrane region" description="Helical" evidence="2">
    <location>
        <begin position="120"/>
        <end position="143"/>
    </location>
</feature>
<feature type="domain" description="DUF6533" evidence="3">
    <location>
        <begin position="23"/>
        <end position="66"/>
    </location>
</feature>
<feature type="transmembrane region" description="Helical" evidence="2">
    <location>
        <begin position="12"/>
        <end position="33"/>
    </location>
</feature>
<evidence type="ECO:0000256" key="1">
    <source>
        <dbReference type="SAM" id="MobiDB-lite"/>
    </source>
</evidence>
<sequence>MSSGLSPAEWISTVSAGITANWVTVGPIALLVYEYVITFGQEVRYVWAQKKTGAAMLFLMIRYASLVTWCGIEAATYMLSLSDQRSVAVCITGVDRIADLRGLPFFSALRTLALSDMNRALAIVTFVLACGPVIINLWVYIAIGIFGTNIPVIGCIAQSNETAHEALIANSTCVTISRVSDIVSELIVLAVTWWHAAKGGLTWSMPGCRSSLMRAMVLHGTVYFLALVILNSLHLALTLLAEDLITGQAISLIPIFTEPLTVIIICRFLLALQRANVKSTGLETTDSELGGSGGDQYGSGTLHFASAVIGSVGGAIDAGVDVDDDNSELTFGYVDEYEDLGSTPSPEFAKPEGDSGISMV</sequence>
<keyword evidence="2" id="KW-1133">Transmembrane helix</keyword>
<keyword evidence="5" id="KW-1185">Reference proteome</keyword>
<protein>
    <recommendedName>
        <fullName evidence="3">DUF6533 domain-containing protein</fullName>
    </recommendedName>
</protein>
<dbReference type="Proteomes" id="UP001215151">
    <property type="component" value="Unassembled WGS sequence"/>
</dbReference>
<name>A0AAD7TLB1_9APHY</name>
<evidence type="ECO:0000256" key="2">
    <source>
        <dbReference type="SAM" id="Phobius"/>
    </source>
</evidence>
<evidence type="ECO:0000313" key="4">
    <source>
        <dbReference type="EMBL" id="KAJ8463140.1"/>
    </source>
</evidence>
<dbReference type="Pfam" id="PF20151">
    <property type="entry name" value="DUF6533"/>
    <property type="match status" value="1"/>
</dbReference>
<evidence type="ECO:0000313" key="5">
    <source>
        <dbReference type="Proteomes" id="UP001215151"/>
    </source>
</evidence>
<gene>
    <name evidence="4" type="ORF">ONZ51_g10450</name>
</gene>
<dbReference type="AlphaFoldDB" id="A0AAD7TLB1"/>
<feature type="transmembrane region" description="Helical" evidence="2">
    <location>
        <begin position="54"/>
        <end position="79"/>
    </location>
</feature>
<keyword evidence="2" id="KW-0472">Membrane</keyword>
<proteinExistence type="predicted"/>
<accession>A0AAD7TLB1</accession>
<feature type="transmembrane region" description="Helical" evidence="2">
    <location>
        <begin position="249"/>
        <end position="270"/>
    </location>
</feature>
<feature type="transmembrane region" description="Helical" evidence="2">
    <location>
        <begin position="215"/>
        <end position="237"/>
    </location>
</feature>
<feature type="region of interest" description="Disordered" evidence="1">
    <location>
        <begin position="337"/>
        <end position="360"/>
    </location>
</feature>
<comment type="caution">
    <text evidence="4">The sequence shown here is derived from an EMBL/GenBank/DDBJ whole genome shotgun (WGS) entry which is preliminary data.</text>
</comment>
<organism evidence="4 5">
    <name type="scientific">Trametes cubensis</name>
    <dbReference type="NCBI Taxonomy" id="1111947"/>
    <lineage>
        <taxon>Eukaryota</taxon>
        <taxon>Fungi</taxon>
        <taxon>Dikarya</taxon>
        <taxon>Basidiomycota</taxon>
        <taxon>Agaricomycotina</taxon>
        <taxon>Agaricomycetes</taxon>
        <taxon>Polyporales</taxon>
        <taxon>Polyporaceae</taxon>
        <taxon>Trametes</taxon>
    </lineage>
</organism>
<evidence type="ECO:0000259" key="3">
    <source>
        <dbReference type="Pfam" id="PF20151"/>
    </source>
</evidence>
<reference evidence="4" key="1">
    <citation type="submission" date="2022-11" db="EMBL/GenBank/DDBJ databases">
        <title>Genome Sequence of Cubamyces cubensis.</title>
        <authorList>
            <person name="Buettner E."/>
        </authorList>
    </citation>
    <scope>NUCLEOTIDE SEQUENCE</scope>
    <source>
        <strain evidence="4">MPL-01</strain>
    </source>
</reference>
<keyword evidence="2" id="KW-0812">Transmembrane</keyword>